<evidence type="ECO:0000259" key="2">
    <source>
        <dbReference type="SMART" id="SM01017"/>
    </source>
</evidence>
<dbReference type="InterPro" id="IPR050357">
    <property type="entry name" value="Arrestin_domain-protein"/>
</dbReference>
<dbReference type="Pfam" id="PF02752">
    <property type="entry name" value="Arrestin_C"/>
    <property type="match status" value="1"/>
</dbReference>
<reference evidence="3" key="1">
    <citation type="submission" date="2025-08" db="UniProtKB">
        <authorList>
            <consortium name="Ensembl"/>
        </authorList>
    </citation>
    <scope>IDENTIFICATION</scope>
</reference>
<evidence type="ECO:0000313" key="3">
    <source>
        <dbReference type="Ensembl" id="ENSHCOP00000011778.1"/>
    </source>
</evidence>
<dbReference type="InterPro" id="IPR014752">
    <property type="entry name" value="Arrestin-like_C"/>
</dbReference>
<dbReference type="Ensembl" id="ENSHCOT00000018597.1">
    <property type="protein sequence ID" value="ENSHCOP00000011778.1"/>
    <property type="gene ID" value="ENSHCOG00000014672.1"/>
</dbReference>
<dbReference type="InterPro" id="IPR011021">
    <property type="entry name" value="Arrestin-like_N"/>
</dbReference>
<proteinExistence type="inferred from homology"/>
<dbReference type="GO" id="GO:0015031">
    <property type="term" value="P:protein transport"/>
    <property type="evidence" value="ECO:0007669"/>
    <property type="project" value="TreeGrafter"/>
</dbReference>
<dbReference type="Gene3D" id="2.60.40.640">
    <property type="match status" value="2"/>
</dbReference>
<dbReference type="OMA" id="SEHYGKT"/>
<comment type="similarity">
    <text evidence="1">Belongs to the arrestin family.</text>
</comment>
<dbReference type="Proteomes" id="UP000264820">
    <property type="component" value="Unplaced"/>
</dbReference>
<dbReference type="InterPro" id="IPR011022">
    <property type="entry name" value="Arrestin_C-like"/>
</dbReference>
<dbReference type="Pfam" id="PF00339">
    <property type="entry name" value="Arrestin_N"/>
    <property type="match status" value="1"/>
</dbReference>
<dbReference type="PANTHER" id="PTHR11188">
    <property type="entry name" value="ARRESTIN DOMAIN CONTAINING PROTEIN"/>
    <property type="match status" value="1"/>
</dbReference>
<reference evidence="3" key="2">
    <citation type="submission" date="2025-09" db="UniProtKB">
        <authorList>
            <consortium name="Ensembl"/>
        </authorList>
    </citation>
    <scope>IDENTIFICATION</scope>
</reference>
<dbReference type="PANTHER" id="PTHR11188:SF135">
    <property type="entry name" value="ARRESTIN DOMAIN CONTAINING 3-LIKE-RELATED"/>
    <property type="match status" value="1"/>
</dbReference>
<accession>A0A3Q2Y485</accession>
<dbReference type="GeneTree" id="ENSGT00940000164012"/>
<evidence type="ECO:0000313" key="4">
    <source>
        <dbReference type="Proteomes" id="UP000264820"/>
    </source>
</evidence>
<sequence length="347" mass="39354">MTLTIPNFSVEYNLANRSNVFSSGDYITGRVAFEVTRDCKIDSLWVKMKGKAKVRWFEHYGKTVVVYKNKEKYFSIKTFIFQDGNNVVTRGSHTYPFTFQIPQVNLPSSFKGSYGKIKYTLEANLSRSMRTDCKAKTHFRVINKRHSDAFLTSPQQGITEKKMNFFSSGTVQMEVNIEKTGFFQGEGIKVVAYILNRSSRGIRPKYCLYKKYSYFASGKRRVETKNILKEVGESIPPSAGHSVTRIISIPPTTCASILNCNIIKAEYRLKVYLDVKYASDPEIKFPVVVLPSVQASDEQQLPTKPGFEHNSNMGGNMNFMQEPNSPLPPIYEDCMMYPPSTGLDGKS</sequence>
<dbReference type="InterPro" id="IPR014756">
    <property type="entry name" value="Ig_E-set"/>
</dbReference>
<dbReference type="AlphaFoldDB" id="A0A3Q2Y485"/>
<name>A0A3Q2Y485_HIPCM</name>
<dbReference type="GO" id="GO:0005886">
    <property type="term" value="C:plasma membrane"/>
    <property type="evidence" value="ECO:0007669"/>
    <property type="project" value="TreeGrafter"/>
</dbReference>
<dbReference type="SUPFAM" id="SSF81296">
    <property type="entry name" value="E set domains"/>
    <property type="match status" value="2"/>
</dbReference>
<dbReference type="SMART" id="SM01017">
    <property type="entry name" value="Arrestin_C"/>
    <property type="match status" value="1"/>
</dbReference>
<dbReference type="GO" id="GO:0007399">
    <property type="term" value="P:nervous system development"/>
    <property type="evidence" value="ECO:0007669"/>
    <property type="project" value="UniProtKB-ARBA"/>
</dbReference>
<organism evidence="3 4">
    <name type="scientific">Hippocampus comes</name>
    <name type="common">Tiger tail seahorse</name>
    <dbReference type="NCBI Taxonomy" id="109280"/>
    <lineage>
        <taxon>Eukaryota</taxon>
        <taxon>Metazoa</taxon>
        <taxon>Chordata</taxon>
        <taxon>Craniata</taxon>
        <taxon>Vertebrata</taxon>
        <taxon>Euteleostomi</taxon>
        <taxon>Actinopterygii</taxon>
        <taxon>Neopterygii</taxon>
        <taxon>Teleostei</taxon>
        <taxon>Neoteleostei</taxon>
        <taxon>Acanthomorphata</taxon>
        <taxon>Syngnathiaria</taxon>
        <taxon>Syngnathiformes</taxon>
        <taxon>Syngnathoidei</taxon>
        <taxon>Syngnathidae</taxon>
        <taxon>Hippocampus</taxon>
    </lineage>
</organism>
<protein>
    <submittedName>
        <fullName evidence="3">Arrestin domain-containing protein 3-like</fullName>
    </submittedName>
</protein>
<dbReference type="STRING" id="109280.ENSHCOP00000011778"/>
<evidence type="ECO:0000256" key="1">
    <source>
        <dbReference type="ARBA" id="ARBA00005298"/>
    </source>
</evidence>
<feature type="domain" description="Arrestin C-terminal-like" evidence="2">
    <location>
        <begin position="167"/>
        <end position="292"/>
    </location>
</feature>
<keyword evidence="4" id="KW-1185">Reference proteome</keyword>
<dbReference type="GO" id="GO:0005737">
    <property type="term" value="C:cytoplasm"/>
    <property type="evidence" value="ECO:0007669"/>
    <property type="project" value="TreeGrafter"/>
</dbReference>